<protein>
    <submittedName>
        <fullName evidence="1">Uncharacterized protein</fullName>
    </submittedName>
</protein>
<dbReference type="EMBL" id="JAVHJL010000012">
    <property type="protein sequence ID" value="KAK6495709.1"/>
    <property type="molecule type" value="Genomic_DNA"/>
</dbReference>
<reference evidence="1 2" key="1">
    <citation type="submission" date="2023-08" db="EMBL/GenBank/DDBJ databases">
        <authorList>
            <person name="Palmer J.M."/>
        </authorList>
    </citation>
    <scope>NUCLEOTIDE SEQUENCE [LARGE SCALE GENOMIC DNA]</scope>
    <source>
        <strain evidence="1 2">TWF481</strain>
    </source>
</reference>
<keyword evidence="2" id="KW-1185">Reference proteome</keyword>
<sequence>MSQGFNLAHNIAHLHADFIAATPLAGEPEANAREELVTAVSFFTKMVDYICELLRNDTAPWRSLSSIANCLKPFQKMLLDIASRFESTILPLTPIRLACQKLRVSIEKLARVLRSVIKEAEEVLDKKGVCATLKACKWQKQAEKTQSWVEHCLGSSRHFRLIQKDCHQYPKMRYF</sequence>
<evidence type="ECO:0000313" key="2">
    <source>
        <dbReference type="Proteomes" id="UP001370758"/>
    </source>
</evidence>
<name>A0AAV9VT62_9PEZI</name>
<organism evidence="1 2">
    <name type="scientific">Arthrobotrys musiformis</name>
    <dbReference type="NCBI Taxonomy" id="47236"/>
    <lineage>
        <taxon>Eukaryota</taxon>
        <taxon>Fungi</taxon>
        <taxon>Dikarya</taxon>
        <taxon>Ascomycota</taxon>
        <taxon>Pezizomycotina</taxon>
        <taxon>Orbiliomycetes</taxon>
        <taxon>Orbiliales</taxon>
        <taxon>Orbiliaceae</taxon>
        <taxon>Arthrobotrys</taxon>
    </lineage>
</organism>
<gene>
    <name evidence="1" type="ORF">TWF481_002756</name>
</gene>
<dbReference type="AlphaFoldDB" id="A0AAV9VT62"/>
<accession>A0AAV9VT62</accession>
<dbReference type="Proteomes" id="UP001370758">
    <property type="component" value="Unassembled WGS sequence"/>
</dbReference>
<evidence type="ECO:0000313" key="1">
    <source>
        <dbReference type="EMBL" id="KAK6495709.1"/>
    </source>
</evidence>
<proteinExistence type="predicted"/>
<comment type="caution">
    <text evidence="1">The sequence shown here is derived from an EMBL/GenBank/DDBJ whole genome shotgun (WGS) entry which is preliminary data.</text>
</comment>